<comment type="caution">
    <text evidence="2">The sequence shown here is derived from an EMBL/GenBank/DDBJ whole genome shotgun (WGS) entry which is preliminary data.</text>
</comment>
<feature type="chain" id="PRO_5036601913" evidence="1">
    <location>
        <begin position="29"/>
        <end position="212"/>
    </location>
</feature>
<evidence type="ECO:0000313" key="4">
    <source>
        <dbReference type="Proteomes" id="UP000718281"/>
    </source>
</evidence>
<gene>
    <name evidence="2" type="ORF">IPF40_13795</name>
    <name evidence="3" type="ORF">IPP00_16555</name>
</gene>
<name>A0A934X7V7_9MICO</name>
<dbReference type="PROSITE" id="PS51257">
    <property type="entry name" value="PROKAR_LIPOPROTEIN"/>
    <property type="match status" value="1"/>
</dbReference>
<dbReference type="Proteomes" id="UP000718281">
    <property type="component" value="Unassembled WGS sequence"/>
</dbReference>
<keyword evidence="1" id="KW-0732">Signal</keyword>
<protein>
    <submittedName>
        <fullName evidence="2">Uncharacterized protein</fullName>
    </submittedName>
</protein>
<evidence type="ECO:0000256" key="1">
    <source>
        <dbReference type="SAM" id="SignalP"/>
    </source>
</evidence>
<accession>A0A934X7V7</accession>
<evidence type="ECO:0000313" key="2">
    <source>
        <dbReference type="EMBL" id="MBK6302050.1"/>
    </source>
</evidence>
<proteinExistence type="predicted"/>
<dbReference type="EMBL" id="JADKGK010000027">
    <property type="protein sequence ID" value="MBL0005504.1"/>
    <property type="molecule type" value="Genomic_DNA"/>
</dbReference>
<organism evidence="2 4">
    <name type="scientific">Candidatus Phosphoribacter hodrii</name>
    <dbReference type="NCBI Taxonomy" id="2953743"/>
    <lineage>
        <taxon>Bacteria</taxon>
        <taxon>Bacillati</taxon>
        <taxon>Actinomycetota</taxon>
        <taxon>Actinomycetes</taxon>
        <taxon>Micrococcales</taxon>
        <taxon>Dermatophilaceae</taxon>
        <taxon>Candidatus Phosphoribacter</taxon>
    </lineage>
</organism>
<dbReference type="Proteomes" id="UP000886632">
    <property type="component" value="Unassembled WGS sequence"/>
</dbReference>
<reference evidence="2 4" key="1">
    <citation type="submission" date="2020-10" db="EMBL/GenBank/DDBJ databases">
        <title>Connecting structure to function with the recovery of over 1000 high-quality activated sludge metagenome-assembled genomes encoding full-length rRNA genes using long-read sequencing.</title>
        <authorList>
            <person name="Singleton C.M."/>
            <person name="Petriglieri F."/>
            <person name="Kristensen J.M."/>
            <person name="Kirkegaard R.H."/>
            <person name="Michaelsen T.Y."/>
            <person name="Andersen M.H."/>
            <person name="Karst S.M."/>
            <person name="Dueholm M.S."/>
            <person name="Nielsen P.H."/>
            <person name="Albertsen M."/>
        </authorList>
    </citation>
    <scope>NUCLEOTIDE SEQUENCE [LARGE SCALE GENOMIC DNA]</scope>
    <source>
        <strain evidence="2">AalE_18-Q3-R2-46_BAT3C.188</strain>
        <strain evidence="3">Ribe_18-Q3-R11-54_MAXAC.001</strain>
    </source>
</reference>
<dbReference type="AlphaFoldDB" id="A0A934X7V7"/>
<dbReference type="EMBL" id="JADIXZ010000007">
    <property type="protein sequence ID" value="MBK6302050.1"/>
    <property type="molecule type" value="Genomic_DNA"/>
</dbReference>
<evidence type="ECO:0000313" key="3">
    <source>
        <dbReference type="EMBL" id="MBL0005504.1"/>
    </source>
</evidence>
<sequence length="212" mass="21508">MRRLPGIFLALCATVALGGCGVLGASSAAPTATVFVTVPEPEPTAATPTGSRAPAATTTAVVGPTIDAAGHGVTTWDSPSGNIVCAAFPNDGAPGFEVRCDVMQHTWTLPPKPASCEFDWGHGTFLTTKSGITCVSDAIAGSDVVGSDGTWWNGQPGSQVVTVEGRKAVALAYGASLKFGDILCTSATDGMHCTNTTTKAGFDISRAAYSLR</sequence>
<feature type="signal peptide" evidence="1">
    <location>
        <begin position="1"/>
        <end position="28"/>
    </location>
</feature>